<dbReference type="InterPro" id="IPR012349">
    <property type="entry name" value="Split_barrel_FMN-bd"/>
</dbReference>
<protein>
    <recommendedName>
        <fullName evidence="4">Transcriptional regulator</fullName>
    </recommendedName>
</protein>
<dbReference type="PANTHER" id="PTHR35802:SF1">
    <property type="entry name" value="PROTEASE SYNTHASE AND SPORULATION PROTEIN PAI 2"/>
    <property type="match status" value="1"/>
</dbReference>
<proteinExistence type="predicted"/>
<gene>
    <name evidence="2" type="ORF">OA57_08270</name>
</gene>
<dbReference type="PANTHER" id="PTHR35802">
    <property type="entry name" value="PROTEASE SYNTHASE AND SPORULATION PROTEIN PAI 2"/>
    <property type="match status" value="1"/>
</dbReference>
<dbReference type="InterPro" id="IPR007396">
    <property type="entry name" value="TR_PAI2-type"/>
</dbReference>
<dbReference type="Proteomes" id="UP000030380">
    <property type="component" value="Unassembled WGS sequence"/>
</dbReference>
<dbReference type="RefSeq" id="WP_034616186.1">
    <property type="nucleotide sequence ID" value="NZ_JSUM01000013.1"/>
</dbReference>
<feature type="region of interest" description="Disordered" evidence="1">
    <location>
        <begin position="198"/>
        <end position="218"/>
    </location>
</feature>
<sequence>MYNPSTFRQTDFGELRRFMHAHPLATLVARTEAGLDAAHVPLLWADNGTDYGCLRGHFSRGNPIWKQALGGQNWLAVFQDAGHYISPNYYPSKQRDHKAVPTWNFQAVHAQGKLTLLEDSAAVKALLAAQTAQHEPDNGTAWQLSDAPDDYIHAQSKGVVCFELTIEKLEGKYKLSQNQRAENRQGVINGLQQLGTPAARRMAEQVAQYQPHDPEKQR</sequence>
<keyword evidence="3" id="KW-1185">Reference proteome</keyword>
<evidence type="ECO:0000313" key="2">
    <source>
        <dbReference type="EMBL" id="KGQ70049.1"/>
    </source>
</evidence>
<evidence type="ECO:0000313" key="3">
    <source>
        <dbReference type="Proteomes" id="UP000030380"/>
    </source>
</evidence>
<dbReference type="PIRSF" id="PIRSF010372">
    <property type="entry name" value="PaiB"/>
    <property type="match status" value="1"/>
</dbReference>
<reference evidence="2 3" key="1">
    <citation type="submission" date="2014-11" db="EMBL/GenBank/DDBJ databases">
        <title>Draft genome sequence of Chelonobacter oris 1662T, associated with respiratory disease in Hermann's Tortoises.</title>
        <authorList>
            <person name="Kudirkiene E."/>
            <person name="Hansen M.J."/>
            <person name="Bojesen A.M."/>
        </authorList>
    </citation>
    <scope>NUCLEOTIDE SEQUENCE [LARGE SCALE GENOMIC DNA]</scope>
    <source>
        <strain evidence="2 3">1662</strain>
    </source>
</reference>
<dbReference type="OrthoDB" id="9794948at2"/>
<organism evidence="2 3">
    <name type="scientific">Chelonobacter oris</name>
    <dbReference type="NCBI Taxonomy" id="505317"/>
    <lineage>
        <taxon>Bacteria</taxon>
        <taxon>Pseudomonadati</taxon>
        <taxon>Pseudomonadota</taxon>
        <taxon>Gammaproteobacteria</taxon>
        <taxon>Pasteurellales</taxon>
        <taxon>Pasteurellaceae</taxon>
        <taxon>Chelonobacter</taxon>
    </lineage>
</organism>
<dbReference type="EMBL" id="JSUM01000013">
    <property type="protein sequence ID" value="KGQ70049.1"/>
    <property type="molecule type" value="Genomic_DNA"/>
</dbReference>
<name>A0A0A3B8Z9_9PAST</name>
<accession>A0A0A3B8Z9</accession>
<evidence type="ECO:0008006" key="4">
    <source>
        <dbReference type="Google" id="ProtNLM"/>
    </source>
</evidence>
<dbReference type="AlphaFoldDB" id="A0A0A3B8Z9"/>
<dbReference type="Gene3D" id="2.30.110.10">
    <property type="entry name" value="Electron Transport, Fmn-binding Protein, Chain A"/>
    <property type="match status" value="1"/>
</dbReference>
<dbReference type="SUPFAM" id="SSF50475">
    <property type="entry name" value="FMN-binding split barrel"/>
    <property type="match status" value="1"/>
</dbReference>
<evidence type="ECO:0000256" key="1">
    <source>
        <dbReference type="SAM" id="MobiDB-lite"/>
    </source>
</evidence>
<comment type="caution">
    <text evidence="2">The sequence shown here is derived from an EMBL/GenBank/DDBJ whole genome shotgun (WGS) entry which is preliminary data.</text>
</comment>
<dbReference type="STRING" id="505317.OA57_08270"/>
<dbReference type="Pfam" id="PF04299">
    <property type="entry name" value="FMN_bind_2"/>
    <property type="match status" value="1"/>
</dbReference>